<dbReference type="PROSITE" id="PS00101">
    <property type="entry name" value="HEXAPEP_TRANSFERASES"/>
    <property type="match status" value="1"/>
</dbReference>
<dbReference type="EMBL" id="MFZI01000079">
    <property type="protein sequence ID" value="OGK17795.1"/>
    <property type="molecule type" value="Genomic_DNA"/>
</dbReference>
<evidence type="ECO:0000256" key="1">
    <source>
        <dbReference type="ARBA" id="ARBA00022679"/>
    </source>
</evidence>
<dbReference type="InterPro" id="IPR011004">
    <property type="entry name" value="Trimer_LpxA-like_sf"/>
</dbReference>
<dbReference type="CDD" id="cd04647">
    <property type="entry name" value="LbH_MAT_like"/>
    <property type="match status" value="1"/>
</dbReference>
<dbReference type="Proteomes" id="UP000177026">
    <property type="component" value="Unassembled WGS sequence"/>
</dbReference>
<dbReference type="InterPro" id="IPR018357">
    <property type="entry name" value="Hexapep_transf_CS"/>
</dbReference>
<evidence type="ECO:0000313" key="4">
    <source>
        <dbReference type="Proteomes" id="UP000177026"/>
    </source>
</evidence>
<proteinExistence type="predicted"/>
<name>A0A1F7GG02_9BACT</name>
<evidence type="ECO:0000313" key="3">
    <source>
        <dbReference type="EMBL" id="OGK17795.1"/>
    </source>
</evidence>
<dbReference type="PANTHER" id="PTHR23416">
    <property type="entry name" value="SIALIC ACID SYNTHASE-RELATED"/>
    <property type="match status" value="1"/>
</dbReference>
<dbReference type="SUPFAM" id="SSF51161">
    <property type="entry name" value="Trimeric LpxA-like enzymes"/>
    <property type="match status" value="2"/>
</dbReference>
<reference evidence="3 4" key="1">
    <citation type="journal article" date="2016" name="Nat. Commun.">
        <title>Thousands of microbial genomes shed light on interconnected biogeochemical processes in an aquifer system.</title>
        <authorList>
            <person name="Anantharaman K."/>
            <person name="Brown C.T."/>
            <person name="Hug L.A."/>
            <person name="Sharon I."/>
            <person name="Castelle C.J."/>
            <person name="Probst A.J."/>
            <person name="Thomas B.C."/>
            <person name="Singh A."/>
            <person name="Wilkins M.J."/>
            <person name="Karaoz U."/>
            <person name="Brodie E.L."/>
            <person name="Williams K.H."/>
            <person name="Hubbard S.S."/>
            <person name="Banfield J.F."/>
        </authorList>
    </citation>
    <scope>NUCLEOTIDE SEQUENCE [LARGE SCALE GENOMIC DNA]</scope>
</reference>
<evidence type="ECO:0008006" key="5">
    <source>
        <dbReference type="Google" id="ProtNLM"/>
    </source>
</evidence>
<evidence type="ECO:0000256" key="2">
    <source>
        <dbReference type="ARBA" id="ARBA00022737"/>
    </source>
</evidence>
<gene>
    <name evidence="3" type="ORF">A2866_05535</name>
</gene>
<dbReference type="Pfam" id="PF00132">
    <property type="entry name" value="Hexapep"/>
    <property type="match status" value="1"/>
</dbReference>
<sequence length="198" mass="21836">MNYALFSFLGNLYTQLLRGKFHSFGKNSIIKPILNSSNEEYISIGDYANIGSFCRITVSTEFGGHKVKSKNKIRLKIGDHVDIGNNGFITANNSIEIGDHVIMSAYVTISDHDHGFSDIKKHLHEQPLTERGYVKIGDSVFLGVKSTVLKNVTIGEHSVVGANAVVTSNVAPYTVVAGNPAKVIKTYDFTLKRWCKRS</sequence>
<dbReference type="InterPro" id="IPR051159">
    <property type="entry name" value="Hexapeptide_acetyltransf"/>
</dbReference>
<accession>A0A1F7GG02</accession>
<comment type="caution">
    <text evidence="3">The sequence shown here is derived from an EMBL/GenBank/DDBJ whole genome shotgun (WGS) entry which is preliminary data.</text>
</comment>
<dbReference type="GO" id="GO:0016740">
    <property type="term" value="F:transferase activity"/>
    <property type="evidence" value="ECO:0007669"/>
    <property type="project" value="UniProtKB-KW"/>
</dbReference>
<keyword evidence="1" id="KW-0808">Transferase</keyword>
<dbReference type="Gene3D" id="2.160.10.10">
    <property type="entry name" value="Hexapeptide repeat proteins"/>
    <property type="match status" value="1"/>
</dbReference>
<organism evidence="3 4">
    <name type="scientific">Candidatus Roizmanbacteria bacterium RIFCSPHIGHO2_01_FULL_39_8</name>
    <dbReference type="NCBI Taxonomy" id="1802033"/>
    <lineage>
        <taxon>Bacteria</taxon>
        <taxon>Candidatus Roizmaniibacteriota</taxon>
    </lineage>
</organism>
<keyword evidence="2" id="KW-0677">Repeat</keyword>
<dbReference type="AlphaFoldDB" id="A0A1F7GG02"/>
<protein>
    <recommendedName>
        <fullName evidence="5">Acetyltransferase</fullName>
    </recommendedName>
</protein>
<dbReference type="InterPro" id="IPR001451">
    <property type="entry name" value="Hexapep"/>
</dbReference>